<keyword evidence="3" id="KW-1185">Reference proteome</keyword>
<sequence length="124" mass="13288">MKYLLATLSALCLISPLANAGSPTHMWKCQLNDDLSEEQVLKHAADWKKAAATLPGGDAITQQIHFPVAVGADGLGTDLIYTVKWPSFAAYGAFWDVYPDSDAAGMEGETMSCHGSALWETAEI</sequence>
<gene>
    <name evidence="2" type="ORF">EYC87_06710</name>
</gene>
<dbReference type="Proteomes" id="UP001143307">
    <property type="component" value="Unassembled WGS sequence"/>
</dbReference>
<evidence type="ECO:0000256" key="1">
    <source>
        <dbReference type="SAM" id="SignalP"/>
    </source>
</evidence>
<organism evidence="2 3">
    <name type="scientific">Candidatus Seongchinamella marina</name>
    <dbReference type="NCBI Taxonomy" id="2518990"/>
    <lineage>
        <taxon>Bacteria</taxon>
        <taxon>Pseudomonadati</taxon>
        <taxon>Pseudomonadota</taxon>
        <taxon>Gammaproteobacteria</taxon>
        <taxon>Cellvibrionales</taxon>
        <taxon>Halieaceae</taxon>
        <taxon>Seongchinamella</taxon>
    </lineage>
</organism>
<keyword evidence="1" id="KW-0732">Signal</keyword>
<reference evidence="2" key="1">
    <citation type="submission" date="2019-02" db="EMBL/GenBank/DDBJ databases">
        <authorList>
            <person name="Li S.-H."/>
        </authorList>
    </citation>
    <scope>NUCLEOTIDE SEQUENCE</scope>
    <source>
        <strain evidence="2">IMCC8485</strain>
    </source>
</reference>
<feature type="signal peptide" evidence="1">
    <location>
        <begin position="1"/>
        <end position="20"/>
    </location>
</feature>
<dbReference type="EMBL" id="SHNP01000002">
    <property type="protein sequence ID" value="MCX2973277.1"/>
    <property type="molecule type" value="Genomic_DNA"/>
</dbReference>
<evidence type="ECO:0000313" key="2">
    <source>
        <dbReference type="EMBL" id="MCX2973277.1"/>
    </source>
</evidence>
<proteinExistence type="predicted"/>
<evidence type="ECO:0000313" key="3">
    <source>
        <dbReference type="Proteomes" id="UP001143307"/>
    </source>
</evidence>
<dbReference type="RefSeq" id="WP_040540181.1">
    <property type="nucleotide sequence ID" value="NZ_SHNP01000002.1"/>
</dbReference>
<protein>
    <submittedName>
        <fullName evidence="2">Uncharacterized protein</fullName>
    </submittedName>
</protein>
<name>A0ABT3SVB0_9GAMM</name>
<accession>A0ABT3SVB0</accession>
<comment type="caution">
    <text evidence="2">The sequence shown here is derived from an EMBL/GenBank/DDBJ whole genome shotgun (WGS) entry which is preliminary data.</text>
</comment>
<feature type="chain" id="PRO_5046232472" evidence="1">
    <location>
        <begin position="21"/>
        <end position="124"/>
    </location>
</feature>